<organism evidence="1 2">
    <name type="scientific">Trichonephila inaurata madagascariensis</name>
    <dbReference type="NCBI Taxonomy" id="2747483"/>
    <lineage>
        <taxon>Eukaryota</taxon>
        <taxon>Metazoa</taxon>
        <taxon>Ecdysozoa</taxon>
        <taxon>Arthropoda</taxon>
        <taxon>Chelicerata</taxon>
        <taxon>Arachnida</taxon>
        <taxon>Araneae</taxon>
        <taxon>Araneomorphae</taxon>
        <taxon>Entelegynae</taxon>
        <taxon>Araneoidea</taxon>
        <taxon>Nephilidae</taxon>
        <taxon>Trichonephila</taxon>
        <taxon>Trichonephila inaurata</taxon>
    </lineage>
</organism>
<dbReference type="EMBL" id="BMAV01027282">
    <property type="protein sequence ID" value="GFS57811.1"/>
    <property type="molecule type" value="Genomic_DNA"/>
</dbReference>
<evidence type="ECO:0000313" key="2">
    <source>
        <dbReference type="Proteomes" id="UP000886998"/>
    </source>
</evidence>
<dbReference type="Proteomes" id="UP000886998">
    <property type="component" value="Unassembled WGS sequence"/>
</dbReference>
<proteinExistence type="predicted"/>
<accession>A0A8X6K2E4</accession>
<evidence type="ECO:0000313" key="1">
    <source>
        <dbReference type="EMBL" id="GFS57811.1"/>
    </source>
</evidence>
<reference evidence="1" key="1">
    <citation type="submission" date="2020-08" db="EMBL/GenBank/DDBJ databases">
        <title>Multicomponent nature underlies the extraordinary mechanical properties of spider dragline silk.</title>
        <authorList>
            <person name="Kono N."/>
            <person name="Nakamura H."/>
            <person name="Mori M."/>
            <person name="Yoshida Y."/>
            <person name="Ohtoshi R."/>
            <person name="Malay A.D."/>
            <person name="Moran D.A.P."/>
            <person name="Tomita M."/>
            <person name="Numata K."/>
            <person name="Arakawa K."/>
        </authorList>
    </citation>
    <scope>NUCLEOTIDE SEQUENCE</scope>
</reference>
<gene>
    <name evidence="1" type="ORF">TNIN_452481</name>
</gene>
<comment type="caution">
    <text evidence="1">The sequence shown here is derived from an EMBL/GenBank/DDBJ whole genome shotgun (WGS) entry which is preliminary data.</text>
</comment>
<name>A0A8X6K2E4_9ARAC</name>
<protein>
    <submittedName>
        <fullName evidence="1">Uncharacterized protein</fullName>
    </submittedName>
</protein>
<sequence>MAVTSHHVTGSRVFLGARFVPKPNLAFCVIPVSYHPFHLQSHITLIREAVIGLFYFGATKNSSLFATFSSYEVAY</sequence>
<keyword evidence="2" id="KW-1185">Reference proteome</keyword>
<dbReference type="AlphaFoldDB" id="A0A8X6K2E4"/>